<gene>
    <name evidence="1" type="ORF">LSAT_V11C500294010</name>
</gene>
<name>A0A9R1VDE2_LACSA</name>
<comment type="caution">
    <text evidence="1">The sequence shown here is derived from an EMBL/GenBank/DDBJ whole genome shotgun (WGS) entry which is preliminary data.</text>
</comment>
<protein>
    <submittedName>
        <fullName evidence="1">Uncharacterized protein</fullName>
    </submittedName>
</protein>
<accession>A0A9R1VDE2</accession>
<reference evidence="1 2" key="1">
    <citation type="journal article" date="2017" name="Nat. Commun.">
        <title>Genome assembly with in vitro proximity ligation data and whole-genome triplication in lettuce.</title>
        <authorList>
            <person name="Reyes-Chin-Wo S."/>
            <person name="Wang Z."/>
            <person name="Yang X."/>
            <person name="Kozik A."/>
            <person name="Arikit S."/>
            <person name="Song C."/>
            <person name="Xia L."/>
            <person name="Froenicke L."/>
            <person name="Lavelle D.O."/>
            <person name="Truco M.J."/>
            <person name="Xia R."/>
            <person name="Zhu S."/>
            <person name="Xu C."/>
            <person name="Xu H."/>
            <person name="Xu X."/>
            <person name="Cox K."/>
            <person name="Korf I."/>
            <person name="Meyers B.C."/>
            <person name="Michelmore R.W."/>
        </authorList>
    </citation>
    <scope>NUCLEOTIDE SEQUENCE [LARGE SCALE GENOMIC DNA]</scope>
    <source>
        <strain evidence="2">cv. Salinas</strain>
        <tissue evidence="1">Seedlings</tissue>
    </source>
</reference>
<dbReference type="InterPro" id="IPR014347">
    <property type="entry name" value="Tautomerase/MIF_sf"/>
</dbReference>
<organism evidence="1 2">
    <name type="scientific">Lactuca sativa</name>
    <name type="common">Garden lettuce</name>
    <dbReference type="NCBI Taxonomy" id="4236"/>
    <lineage>
        <taxon>Eukaryota</taxon>
        <taxon>Viridiplantae</taxon>
        <taxon>Streptophyta</taxon>
        <taxon>Embryophyta</taxon>
        <taxon>Tracheophyta</taxon>
        <taxon>Spermatophyta</taxon>
        <taxon>Magnoliopsida</taxon>
        <taxon>eudicotyledons</taxon>
        <taxon>Gunneridae</taxon>
        <taxon>Pentapetalae</taxon>
        <taxon>asterids</taxon>
        <taxon>campanulids</taxon>
        <taxon>Asterales</taxon>
        <taxon>Asteraceae</taxon>
        <taxon>Cichorioideae</taxon>
        <taxon>Cichorieae</taxon>
        <taxon>Lactucinae</taxon>
        <taxon>Lactuca</taxon>
    </lineage>
</organism>
<evidence type="ECO:0000313" key="2">
    <source>
        <dbReference type="Proteomes" id="UP000235145"/>
    </source>
</evidence>
<evidence type="ECO:0000313" key="1">
    <source>
        <dbReference type="EMBL" id="KAJ0202646.1"/>
    </source>
</evidence>
<proteinExistence type="predicted"/>
<dbReference type="AlphaFoldDB" id="A0A9R1VDE2"/>
<sequence>MKKQSHGQQSFWKMSCLNLSTNVSLEGVDAFVILSEATSTVVDLVSKPKVVRTPLCVLILESKLSKGSVTMAFGGCEQPATYVHRKFES</sequence>
<dbReference type="Gene3D" id="3.30.429.10">
    <property type="entry name" value="Macrophage Migration Inhibitory Factor"/>
    <property type="match status" value="1"/>
</dbReference>
<keyword evidence="2" id="KW-1185">Reference proteome</keyword>
<dbReference type="Proteomes" id="UP000235145">
    <property type="component" value="Unassembled WGS sequence"/>
</dbReference>
<dbReference type="EMBL" id="NBSK02000005">
    <property type="protein sequence ID" value="KAJ0202646.1"/>
    <property type="molecule type" value="Genomic_DNA"/>
</dbReference>